<evidence type="ECO:0000313" key="3">
    <source>
        <dbReference type="Proteomes" id="UP000674234"/>
    </source>
</evidence>
<evidence type="ECO:0000313" key="2">
    <source>
        <dbReference type="EMBL" id="MBP2708693.1"/>
    </source>
</evidence>
<dbReference type="RefSeq" id="WP_210159949.1">
    <property type="nucleotide sequence ID" value="NZ_JAFCNB010000051.1"/>
</dbReference>
<dbReference type="Proteomes" id="UP000674234">
    <property type="component" value="Unassembled WGS sequence"/>
</dbReference>
<organism evidence="2 3">
    <name type="scientific">Microbispora oryzae</name>
    <dbReference type="NCBI Taxonomy" id="2806554"/>
    <lineage>
        <taxon>Bacteria</taxon>
        <taxon>Bacillati</taxon>
        <taxon>Actinomycetota</taxon>
        <taxon>Actinomycetes</taxon>
        <taxon>Streptosporangiales</taxon>
        <taxon>Streptosporangiaceae</taxon>
        <taxon>Microbispora</taxon>
    </lineage>
</organism>
<protein>
    <recommendedName>
        <fullName evidence="1">Trypsin-co-occurring domain-containing protein</fullName>
    </recommendedName>
</protein>
<accession>A0A940WSP1</accession>
<dbReference type="EMBL" id="JAFCNB010000051">
    <property type="protein sequence ID" value="MBP2708693.1"/>
    <property type="molecule type" value="Genomic_DNA"/>
</dbReference>
<proteinExistence type="predicted"/>
<dbReference type="Pfam" id="PF19631">
    <property type="entry name" value="Trypco2"/>
    <property type="match status" value="1"/>
</dbReference>
<evidence type="ECO:0000259" key="1">
    <source>
        <dbReference type="Pfam" id="PF19631"/>
    </source>
</evidence>
<keyword evidence="3" id="KW-1185">Reference proteome</keyword>
<comment type="caution">
    <text evidence="2">The sequence shown here is derived from an EMBL/GenBank/DDBJ whole genome shotgun (WGS) entry which is preliminary data.</text>
</comment>
<gene>
    <name evidence="2" type="ORF">JOL79_33475</name>
</gene>
<dbReference type="InterPro" id="IPR045608">
    <property type="entry name" value="Trypco2"/>
</dbReference>
<sequence length="83" mass="9157">MTIALAGFSSQEIQFQVGQVQLEFHVGVSREGGVNSKARFWVLEVGTEGKYARESIQKVSLTLEPLTKDGQPIHVSRDSAERP</sequence>
<name>A0A940WSP1_9ACTN</name>
<dbReference type="AlphaFoldDB" id="A0A940WSP1"/>
<feature type="domain" description="Trypsin-co-occurring" evidence="1">
    <location>
        <begin position="9"/>
        <end position="65"/>
    </location>
</feature>
<reference evidence="2" key="1">
    <citation type="submission" date="2021-02" db="EMBL/GenBank/DDBJ databases">
        <title>Draft genome sequence of Microbispora sp. RL4-1S isolated from rice leaves in Thailand.</title>
        <authorList>
            <person name="Muangham S."/>
            <person name="Duangmal K."/>
        </authorList>
    </citation>
    <scope>NUCLEOTIDE SEQUENCE</scope>
    <source>
        <strain evidence="2">RL4-1S</strain>
    </source>
</reference>